<evidence type="ECO:0000313" key="1">
    <source>
        <dbReference type="EMBL" id="JAA71908.1"/>
    </source>
</evidence>
<name>A0A0K8RLY0_IXORI</name>
<dbReference type="EMBL" id="GADI01001900">
    <property type="protein sequence ID" value="JAA71908.1"/>
    <property type="molecule type" value="mRNA"/>
</dbReference>
<dbReference type="AlphaFoldDB" id="A0A0K8RLY0"/>
<accession>A0A0K8RLY0</accession>
<reference evidence="1" key="1">
    <citation type="submission" date="2012-12" db="EMBL/GenBank/DDBJ databases">
        <title>Identification and characterization of a phenylalanine ammonia-lyase gene family in Isatis indigotica Fort.</title>
        <authorList>
            <person name="Liu Q."/>
            <person name="Chen J."/>
            <person name="Zhou X."/>
            <person name="Di P."/>
            <person name="Xiao Y."/>
            <person name="Xuan H."/>
            <person name="Zhang L."/>
            <person name="Chen W."/>
        </authorList>
    </citation>
    <scope>NUCLEOTIDE SEQUENCE</scope>
    <source>
        <tissue evidence="1">Salivary gland</tissue>
    </source>
</reference>
<organism evidence="1">
    <name type="scientific">Ixodes ricinus</name>
    <name type="common">Common tick</name>
    <name type="synonym">Acarus ricinus</name>
    <dbReference type="NCBI Taxonomy" id="34613"/>
    <lineage>
        <taxon>Eukaryota</taxon>
        <taxon>Metazoa</taxon>
        <taxon>Ecdysozoa</taxon>
        <taxon>Arthropoda</taxon>
        <taxon>Chelicerata</taxon>
        <taxon>Arachnida</taxon>
        <taxon>Acari</taxon>
        <taxon>Parasitiformes</taxon>
        <taxon>Ixodida</taxon>
        <taxon>Ixodoidea</taxon>
        <taxon>Ixodidae</taxon>
        <taxon>Ixodinae</taxon>
        <taxon>Ixodes</taxon>
    </lineage>
</organism>
<proteinExistence type="evidence at transcript level"/>
<sequence length="138" mass="15503">MVTSEGDEGYPTITTRSTHALVLKLPGPSKSLDVSLLSAKRYLRYRKSPFLYWKLRPSSTYSVPSADLLSLSRAICSVYGSSLVRDEHLRSLSFFGITVPPRWYTGIFLSVTGTVTVLRPSCFSQVSTSYHTWFWPGK</sequence>
<protein>
    <submittedName>
        <fullName evidence="1">Putative glucosidase ii catalytic alpha subunit</fullName>
    </submittedName>
</protein>